<dbReference type="OrthoDB" id="4921038at2"/>
<evidence type="ECO:0000313" key="6">
    <source>
        <dbReference type="Proteomes" id="UP000246114"/>
    </source>
</evidence>
<dbReference type="AlphaFoldDB" id="A0A1I2L602"/>
<dbReference type="Pfam" id="PF03616">
    <property type="entry name" value="Glt_symporter"/>
    <property type="match status" value="1"/>
</dbReference>
<sequence length="398" mass="41681">MELNLDMIQTLALAIVAYYVGSWLKKKVSFLEKFCIPSPVVGGLIFSILTLILKEAGILTVSFDTTLQSPCMLVFFTSVGLTANFQVIKKGGKLLIIFAILTAVLLTLQNVVGVGLAKVLGQNPLLGLMAGSITMTGGHGTGGSWALVFEESYGITGAMAITMAAATFGLVSGSLMGGPLGRKLILKNGLKPAEADIAAHENVAADVADAKVSKITLKSMFDTFGLMAVCMGLGTIIVNGLKNIGITMPSYIGAMIIACVIVNVAGKKLNVHPECNDILGNMGLNVFLSMALISLKLWELKAVAGPLLIILLAQTLLMALFAYFVTFRLCGKNFDAAVLAAGHCGFGMGATPNAMANMDAVTSRFGPSPTAYLVIPIVGAFLVDFMNLAVITAFVNMV</sequence>
<dbReference type="RefSeq" id="WP_027637808.1">
    <property type="nucleotide sequence ID" value="NZ_BAAACD010000008.1"/>
</dbReference>
<evidence type="ECO:0000256" key="2">
    <source>
        <dbReference type="NCBIfam" id="TIGR00210"/>
    </source>
</evidence>
<dbReference type="PANTHER" id="PTHR36178">
    <property type="entry name" value="SLR0625 PROTEIN"/>
    <property type="match status" value="1"/>
</dbReference>
<proteinExistence type="inferred from homology"/>
<dbReference type="InterPro" id="IPR004445">
    <property type="entry name" value="GltS"/>
</dbReference>
<keyword evidence="1" id="KW-0813">Transport</keyword>
<feature type="transmembrane region" description="Helical" evidence="1">
    <location>
        <begin position="153"/>
        <end position="177"/>
    </location>
</feature>
<feature type="transmembrane region" description="Helical" evidence="1">
    <location>
        <begin position="220"/>
        <end position="238"/>
    </location>
</feature>
<evidence type="ECO:0000256" key="1">
    <source>
        <dbReference type="HAMAP-Rule" id="MF_02062"/>
    </source>
</evidence>
<feature type="transmembrane region" description="Helical" evidence="1">
    <location>
        <begin position="36"/>
        <end position="53"/>
    </location>
</feature>
<feature type="transmembrane region" description="Helical" evidence="1">
    <location>
        <begin position="334"/>
        <end position="351"/>
    </location>
</feature>
<accession>A0A1I2L602</accession>
<protein>
    <recommendedName>
        <fullName evidence="1 2">Sodium/glutamate symporter</fullName>
    </recommendedName>
</protein>
<dbReference type="Proteomes" id="UP000182135">
    <property type="component" value="Unassembled WGS sequence"/>
</dbReference>
<dbReference type="GeneID" id="90546137"/>
<dbReference type="GO" id="GO:0015813">
    <property type="term" value="P:L-glutamate transmembrane transport"/>
    <property type="evidence" value="ECO:0007669"/>
    <property type="project" value="UniProtKB-UniRule"/>
</dbReference>
<keyword evidence="1" id="KW-0812">Transmembrane</keyword>
<evidence type="ECO:0000313" key="5">
    <source>
        <dbReference type="Proteomes" id="UP000182135"/>
    </source>
</evidence>
<keyword evidence="1" id="KW-0472">Membrane</keyword>
<reference evidence="4 5" key="1">
    <citation type="submission" date="2016-10" db="EMBL/GenBank/DDBJ databases">
        <authorList>
            <person name="de Groot N.N."/>
        </authorList>
    </citation>
    <scope>NUCLEOTIDE SEQUENCE [LARGE SCALE GENOMIC DNA]</scope>
    <source>
        <strain evidence="4 5">NLAE-zl-G419</strain>
    </source>
</reference>
<keyword evidence="1" id="KW-0739">Sodium transport</keyword>
<keyword evidence="1" id="KW-0915">Sodium</keyword>
<keyword evidence="1" id="KW-0769">Symport</keyword>
<name>A0A1I2L602_9CLOT</name>
<dbReference type="GO" id="GO:0005886">
    <property type="term" value="C:plasma membrane"/>
    <property type="evidence" value="ECO:0007669"/>
    <property type="project" value="UniProtKB-SubCell"/>
</dbReference>
<feature type="transmembrane region" description="Helical" evidence="1">
    <location>
        <begin position="371"/>
        <end position="395"/>
    </location>
</feature>
<feature type="transmembrane region" description="Helical" evidence="1">
    <location>
        <begin position="6"/>
        <end position="24"/>
    </location>
</feature>
<dbReference type="HAMAP" id="MF_02062">
    <property type="entry name" value="GltS"/>
    <property type="match status" value="1"/>
</dbReference>
<comment type="similarity">
    <text evidence="1">Belongs to the glutamate:Na(+) symporter (ESS) (TC 2.A.27) family.</text>
</comment>
<evidence type="ECO:0000313" key="3">
    <source>
        <dbReference type="EMBL" id="PWL51505.1"/>
    </source>
</evidence>
<keyword evidence="5" id="KW-1185">Reference proteome</keyword>
<dbReference type="EMBL" id="QAMZ01000056">
    <property type="protein sequence ID" value="PWL51505.1"/>
    <property type="molecule type" value="Genomic_DNA"/>
</dbReference>
<reference evidence="3 6" key="2">
    <citation type="submission" date="2018-03" db="EMBL/GenBank/DDBJ databases">
        <title>The uncultured portion of the human microbiome is neutrally assembled.</title>
        <authorList>
            <person name="Jeraldo P."/>
            <person name="Boardman L."/>
            <person name="White B.A."/>
            <person name="Nelson H."/>
            <person name="Goldenfeld N."/>
            <person name="Chia N."/>
        </authorList>
    </citation>
    <scope>NUCLEOTIDE SEQUENCE [LARGE SCALE GENOMIC DNA]</scope>
    <source>
        <strain evidence="3">CIM:MAG 903</strain>
    </source>
</reference>
<keyword evidence="1" id="KW-1003">Cell membrane</keyword>
<organism evidence="4 5">
    <name type="scientific">Clostridium cadaveris</name>
    <dbReference type="NCBI Taxonomy" id="1529"/>
    <lineage>
        <taxon>Bacteria</taxon>
        <taxon>Bacillati</taxon>
        <taxon>Bacillota</taxon>
        <taxon>Clostridia</taxon>
        <taxon>Eubacteriales</taxon>
        <taxon>Clostridiaceae</taxon>
        <taxon>Clostridium</taxon>
    </lineage>
</organism>
<feature type="transmembrane region" description="Helical" evidence="1">
    <location>
        <begin position="278"/>
        <end position="298"/>
    </location>
</feature>
<keyword evidence="1" id="KW-0029">Amino-acid transport</keyword>
<dbReference type="eggNOG" id="COG0786">
    <property type="taxonomic scope" value="Bacteria"/>
</dbReference>
<dbReference type="Proteomes" id="UP000246114">
    <property type="component" value="Unassembled WGS sequence"/>
</dbReference>
<dbReference type="EMBL" id="FOOE01000008">
    <property type="protein sequence ID" value="SFF72681.1"/>
    <property type="molecule type" value="Genomic_DNA"/>
</dbReference>
<comment type="function">
    <text evidence="1">Catalyzes the sodium-dependent transport of glutamate.</text>
</comment>
<comment type="subcellular location">
    <subcellularLocation>
        <location evidence="1">Cell membrane</location>
        <topology evidence="1">Multi-pass membrane protein</topology>
    </subcellularLocation>
</comment>
<feature type="transmembrane region" description="Helical" evidence="1">
    <location>
        <begin position="65"/>
        <end position="87"/>
    </location>
</feature>
<dbReference type="PANTHER" id="PTHR36178:SF1">
    <property type="entry name" value="SODIUM_GLUTAMATE SYMPORTER"/>
    <property type="match status" value="1"/>
</dbReference>
<feature type="transmembrane region" description="Helical" evidence="1">
    <location>
        <begin position="244"/>
        <end position="266"/>
    </location>
</feature>
<feature type="transmembrane region" description="Helical" evidence="1">
    <location>
        <begin position="304"/>
        <end position="327"/>
    </location>
</feature>
<keyword evidence="1" id="KW-0406">Ion transport</keyword>
<keyword evidence="1" id="KW-1133">Transmembrane helix</keyword>
<gene>
    <name evidence="3" type="primary">gltS</name>
    <name evidence="3" type="ORF">DBY38_14810</name>
    <name evidence="4" type="ORF">SAMN04487885_10854</name>
</gene>
<evidence type="ECO:0000313" key="4">
    <source>
        <dbReference type="EMBL" id="SFF72681.1"/>
    </source>
</evidence>
<dbReference type="GO" id="GO:0015501">
    <property type="term" value="F:glutamate:sodium symporter activity"/>
    <property type="evidence" value="ECO:0007669"/>
    <property type="project" value="UniProtKB-UniRule"/>
</dbReference>
<feature type="transmembrane region" description="Helical" evidence="1">
    <location>
        <begin position="94"/>
        <end position="117"/>
    </location>
</feature>
<dbReference type="NCBIfam" id="TIGR00210">
    <property type="entry name" value="gltS"/>
    <property type="match status" value="1"/>
</dbReference>